<keyword evidence="12" id="KW-1185">Reference proteome</keyword>
<evidence type="ECO:0000259" key="10">
    <source>
        <dbReference type="PROSITE" id="PS51767"/>
    </source>
</evidence>
<dbReference type="PROSITE" id="PS51767">
    <property type="entry name" value="PEPTIDASE_A1"/>
    <property type="match status" value="1"/>
</dbReference>
<dbReference type="GO" id="GO:0004190">
    <property type="term" value="F:aspartic-type endopeptidase activity"/>
    <property type="evidence" value="ECO:0007669"/>
    <property type="project" value="UniProtKB-KW"/>
</dbReference>
<dbReference type="PRINTS" id="PR00792">
    <property type="entry name" value="PEPSIN"/>
</dbReference>
<dbReference type="GO" id="GO:0006508">
    <property type="term" value="P:proteolysis"/>
    <property type="evidence" value="ECO:0007669"/>
    <property type="project" value="UniProtKB-KW"/>
</dbReference>
<keyword evidence="3 9" id="KW-0732">Signal</keyword>
<name>A0AAV1CHD0_OLDCO</name>
<keyword evidence="2 8" id="KW-0645">Protease</keyword>
<keyword evidence="6" id="KW-1015">Disulfide bond</keyword>
<evidence type="ECO:0000256" key="3">
    <source>
        <dbReference type="ARBA" id="ARBA00022729"/>
    </source>
</evidence>
<dbReference type="Gene3D" id="2.40.70.10">
    <property type="entry name" value="Acid Proteases"/>
    <property type="match status" value="2"/>
</dbReference>
<dbReference type="InterPro" id="IPR001461">
    <property type="entry name" value="Aspartic_peptidase_A1"/>
</dbReference>
<evidence type="ECO:0000256" key="2">
    <source>
        <dbReference type="ARBA" id="ARBA00022670"/>
    </source>
</evidence>
<protein>
    <submittedName>
        <fullName evidence="11">OLC1v1029479C1</fullName>
    </submittedName>
</protein>
<keyword evidence="4 8" id="KW-0064">Aspartyl protease</keyword>
<dbReference type="PROSITE" id="PS00141">
    <property type="entry name" value="ASP_PROTEASE"/>
    <property type="match status" value="1"/>
</dbReference>
<evidence type="ECO:0000256" key="6">
    <source>
        <dbReference type="ARBA" id="ARBA00023157"/>
    </source>
</evidence>
<proteinExistence type="inferred from homology"/>
<feature type="active site" evidence="7">
    <location>
        <position position="358"/>
    </location>
</feature>
<dbReference type="Proteomes" id="UP001161247">
    <property type="component" value="Chromosome 2"/>
</dbReference>
<reference evidence="11" key="1">
    <citation type="submission" date="2023-03" db="EMBL/GenBank/DDBJ databases">
        <authorList>
            <person name="Julca I."/>
        </authorList>
    </citation>
    <scope>NUCLEOTIDE SEQUENCE</scope>
</reference>
<evidence type="ECO:0000256" key="1">
    <source>
        <dbReference type="ARBA" id="ARBA00007447"/>
    </source>
</evidence>
<dbReference type="InterPro" id="IPR001969">
    <property type="entry name" value="Aspartic_peptidase_AS"/>
</dbReference>
<comment type="similarity">
    <text evidence="1 8">Belongs to the peptidase A1 family.</text>
</comment>
<dbReference type="InterPro" id="IPR033873">
    <property type="entry name" value="CND41-like"/>
</dbReference>
<dbReference type="InterPro" id="IPR033121">
    <property type="entry name" value="PEPTIDASE_A1"/>
</dbReference>
<dbReference type="AlphaFoldDB" id="A0AAV1CHD0"/>
<dbReference type="EMBL" id="OX459119">
    <property type="protein sequence ID" value="CAI9093887.1"/>
    <property type="molecule type" value="Genomic_DNA"/>
</dbReference>
<dbReference type="PANTHER" id="PTHR13683:SF750">
    <property type="entry name" value="ASPARTYL PROTEASE AED1"/>
    <property type="match status" value="1"/>
</dbReference>
<dbReference type="CDD" id="cd05472">
    <property type="entry name" value="cnd41_like"/>
    <property type="match status" value="1"/>
</dbReference>
<organism evidence="11 12">
    <name type="scientific">Oldenlandia corymbosa var. corymbosa</name>
    <dbReference type="NCBI Taxonomy" id="529605"/>
    <lineage>
        <taxon>Eukaryota</taxon>
        <taxon>Viridiplantae</taxon>
        <taxon>Streptophyta</taxon>
        <taxon>Embryophyta</taxon>
        <taxon>Tracheophyta</taxon>
        <taxon>Spermatophyta</taxon>
        <taxon>Magnoliopsida</taxon>
        <taxon>eudicotyledons</taxon>
        <taxon>Gunneridae</taxon>
        <taxon>Pentapetalae</taxon>
        <taxon>asterids</taxon>
        <taxon>lamiids</taxon>
        <taxon>Gentianales</taxon>
        <taxon>Rubiaceae</taxon>
        <taxon>Rubioideae</taxon>
        <taxon>Spermacoceae</taxon>
        <taxon>Hedyotis-Oldenlandia complex</taxon>
        <taxon>Oldenlandia</taxon>
    </lineage>
</organism>
<dbReference type="Pfam" id="PF14541">
    <property type="entry name" value="TAXi_C"/>
    <property type="match status" value="1"/>
</dbReference>
<dbReference type="InterPro" id="IPR032861">
    <property type="entry name" value="TAXi_N"/>
</dbReference>
<dbReference type="FunFam" id="2.40.70.10:FF:000013">
    <property type="entry name" value="Aspartyl protease AED1"/>
    <property type="match status" value="1"/>
</dbReference>
<feature type="signal peptide" evidence="9">
    <location>
        <begin position="1"/>
        <end position="30"/>
    </location>
</feature>
<feature type="domain" description="Peptidase A1" evidence="10">
    <location>
        <begin position="136"/>
        <end position="475"/>
    </location>
</feature>
<evidence type="ECO:0000256" key="4">
    <source>
        <dbReference type="ARBA" id="ARBA00022750"/>
    </source>
</evidence>
<evidence type="ECO:0000313" key="12">
    <source>
        <dbReference type="Proteomes" id="UP001161247"/>
    </source>
</evidence>
<dbReference type="FunFam" id="2.40.70.10:FF:000021">
    <property type="entry name" value="Aspartyl protease AED1"/>
    <property type="match status" value="1"/>
</dbReference>
<dbReference type="Pfam" id="PF14543">
    <property type="entry name" value="TAXi_N"/>
    <property type="match status" value="1"/>
</dbReference>
<dbReference type="InterPro" id="IPR032799">
    <property type="entry name" value="TAXi_C"/>
</dbReference>
<gene>
    <name evidence="11" type="ORF">OLC1_LOCUS5199</name>
</gene>
<evidence type="ECO:0000256" key="9">
    <source>
        <dbReference type="SAM" id="SignalP"/>
    </source>
</evidence>
<dbReference type="InterPro" id="IPR021109">
    <property type="entry name" value="Peptidase_aspartic_dom_sf"/>
</dbReference>
<evidence type="ECO:0000313" key="11">
    <source>
        <dbReference type="EMBL" id="CAI9093887.1"/>
    </source>
</evidence>
<evidence type="ECO:0000256" key="8">
    <source>
        <dbReference type="RuleBase" id="RU000454"/>
    </source>
</evidence>
<sequence length="480" mass="50945">MASPAHFIPSFKFALYVYLVLLSISFSGASEDTLTADSNNFHSVDAGSILPSLICQSSTSKGSSSKSTLNLVNKYGPCYRGESTKLTLAQILSKDQARVASIQFRLASSLNTSGILDHKSTTLPGKTGASLETGNYVVTVGLGTPKKPYTLVFDTGSDLTWTQCQPCLASCYQQIDPIYNPKLSSTYSPVSCFAPQCGWLVYGTGNNPGCYGGSTCVYTIRYGDQSFSQGFFAKETLSLATDVFPGFLFGCGQNNQGLFGKTDGLLGLGKSQVSLVSQTAWKYGKVFSYCLPSWSGSNGYLSFGKPLYGFPKTVKFTPFSTSRLTRFYYAVDLVGITVGGKLLPISLKVFQTAGTIVDSGTVITRLPPAAYSALRTAFRQGMTQYKLAPAFSLLDTCYDFSGLSTINIPKISFLFKGSANVDLGISGILVAASSNQVCLAFAGNGAATDPGIFGNIQQQKLQVVYDVAGARVGFGPGGCS</sequence>
<feature type="chain" id="PRO_5043651094" evidence="9">
    <location>
        <begin position="31"/>
        <end position="480"/>
    </location>
</feature>
<dbReference type="SUPFAM" id="SSF50630">
    <property type="entry name" value="Acid proteases"/>
    <property type="match status" value="1"/>
</dbReference>
<evidence type="ECO:0000256" key="5">
    <source>
        <dbReference type="ARBA" id="ARBA00022801"/>
    </source>
</evidence>
<dbReference type="PANTHER" id="PTHR13683">
    <property type="entry name" value="ASPARTYL PROTEASES"/>
    <property type="match status" value="1"/>
</dbReference>
<keyword evidence="5 8" id="KW-0378">Hydrolase</keyword>
<accession>A0AAV1CHD0</accession>
<feature type="active site" evidence="7">
    <location>
        <position position="154"/>
    </location>
</feature>
<evidence type="ECO:0000256" key="7">
    <source>
        <dbReference type="PIRSR" id="PIRSR601461-1"/>
    </source>
</evidence>